<reference evidence="2" key="1">
    <citation type="submission" date="2023-08" db="EMBL/GenBank/DDBJ databases">
        <authorList>
            <person name="Audoor S."/>
            <person name="Bilcke G."/>
        </authorList>
    </citation>
    <scope>NUCLEOTIDE SEQUENCE</scope>
</reference>
<feature type="region of interest" description="Disordered" evidence="1">
    <location>
        <begin position="1"/>
        <end position="128"/>
    </location>
</feature>
<dbReference type="AlphaFoldDB" id="A0AAD2PWT1"/>
<gene>
    <name evidence="2" type="ORF">CYCCA115_LOCUS19838</name>
</gene>
<dbReference type="Proteomes" id="UP001295423">
    <property type="component" value="Unassembled WGS sequence"/>
</dbReference>
<feature type="compositionally biased region" description="Polar residues" evidence="1">
    <location>
        <begin position="95"/>
        <end position="113"/>
    </location>
</feature>
<organism evidence="2 3">
    <name type="scientific">Cylindrotheca closterium</name>
    <dbReference type="NCBI Taxonomy" id="2856"/>
    <lineage>
        <taxon>Eukaryota</taxon>
        <taxon>Sar</taxon>
        <taxon>Stramenopiles</taxon>
        <taxon>Ochrophyta</taxon>
        <taxon>Bacillariophyta</taxon>
        <taxon>Bacillariophyceae</taxon>
        <taxon>Bacillariophycidae</taxon>
        <taxon>Bacillariales</taxon>
        <taxon>Bacillariaceae</taxon>
        <taxon>Cylindrotheca</taxon>
    </lineage>
</organism>
<evidence type="ECO:0000256" key="1">
    <source>
        <dbReference type="SAM" id="MobiDB-lite"/>
    </source>
</evidence>
<proteinExistence type="predicted"/>
<sequence>MSSLSGKSFERLISPRPPKVQKEEINVSTGDPGEELSTGTFHEVHRTDKESPSTLTGFSVIAKPKGNRSPAASVSSAHGGATRFSSRIRKKISSQKDTYTSVARHQPDENNTIEPDDEEPLDLDDNEAITDIEMAECWNCSLGDHSLETP</sequence>
<dbReference type="EMBL" id="CAKOGP040002115">
    <property type="protein sequence ID" value="CAJ1962751.1"/>
    <property type="molecule type" value="Genomic_DNA"/>
</dbReference>
<keyword evidence="3" id="KW-1185">Reference proteome</keyword>
<comment type="caution">
    <text evidence="2">The sequence shown here is derived from an EMBL/GenBank/DDBJ whole genome shotgun (WGS) entry which is preliminary data.</text>
</comment>
<evidence type="ECO:0000313" key="2">
    <source>
        <dbReference type="EMBL" id="CAJ1962751.1"/>
    </source>
</evidence>
<feature type="compositionally biased region" description="Basic and acidic residues" evidence="1">
    <location>
        <begin position="42"/>
        <end position="51"/>
    </location>
</feature>
<evidence type="ECO:0000313" key="3">
    <source>
        <dbReference type="Proteomes" id="UP001295423"/>
    </source>
</evidence>
<protein>
    <submittedName>
        <fullName evidence="2">Uncharacterized protein</fullName>
    </submittedName>
</protein>
<name>A0AAD2PWT1_9STRA</name>
<accession>A0AAD2PWT1</accession>
<feature type="compositionally biased region" description="Acidic residues" evidence="1">
    <location>
        <begin position="114"/>
        <end position="128"/>
    </location>
</feature>